<name>A0A2S8BSR7_9MYCO</name>
<feature type="region of interest" description="Disordered" evidence="1">
    <location>
        <begin position="66"/>
        <end position="139"/>
    </location>
</feature>
<dbReference type="AlphaFoldDB" id="A0A2S8BSR7"/>
<evidence type="ECO:0000256" key="1">
    <source>
        <dbReference type="SAM" id="MobiDB-lite"/>
    </source>
</evidence>
<reference evidence="2 3" key="1">
    <citation type="journal article" date="2017" name="Int. J. Syst. Evol. Microbiol.">
        <title>Mycobacterium talmoniae sp. nov., a slowly growing mycobacterium isolated from human respiratory samples.</title>
        <authorList>
            <person name="Davidson R.M."/>
            <person name="DeGroote M.A."/>
            <person name="Marola J.L."/>
            <person name="Buss S."/>
            <person name="Jones V."/>
            <person name="McNeil M.R."/>
            <person name="Freifeld A.G."/>
            <person name="Elaine Epperson L."/>
            <person name="Hasan N.A."/>
            <person name="Jackson M."/>
            <person name="Iwen P.C."/>
            <person name="Salfinger M."/>
            <person name="Strong M."/>
        </authorList>
    </citation>
    <scope>NUCLEOTIDE SEQUENCE [LARGE SCALE GENOMIC DNA]</scope>
    <source>
        <strain evidence="2 3">ATCC BAA-2683</strain>
    </source>
</reference>
<protein>
    <submittedName>
        <fullName evidence="2">Uncharacterized protein</fullName>
    </submittedName>
</protein>
<sequence length="139" mass="14248">MRGANRTDSTSAIVTGMVTMKMIVAPPVSPEPISQRGTHMNTKPRNAATAPVAMATAFMVTTCSRGTTCGNAADSPEDTNRLNPVASNAAHNTSRSPAPTASKVPIPSTNTSRATLAAISTSRRSHRSSSAPANGPSSE</sequence>
<organism evidence="2 3">
    <name type="scientific">Mycobacterium talmoniae</name>
    <dbReference type="NCBI Taxonomy" id="1858794"/>
    <lineage>
        <taxon>Bacteria</taxon>
        <taxon>Bacillati</taxon>
        <taxon>Actinomycetota</taxon>
        <taxon>Actinomycetes</taxon>
        <taxon>Mycobacteriales</taxon>
        <taxon>Mycobacteriaceae</taxon>
        <taxon>Mycobacterium</taxon>
    </lineage>
</organism>
<evidence type="ECO:0000313" key="2">
    <source>
        <dbReference type="EMBL" id="PQM49718.1"/>
    </source>
</evidence>
<comment type="caution">
    <text evidence="2">The sequence shown here is derived from an EMBL/GenBank/DDBJ whole genome shotgun (WGS) entry which is preliminary data.</text>
</comment>
<dbReference type="Proteomes" id="UP000238296">
    <property type="component" value="Unassembled WGS sequence"/>
</dbReference>
<accession>A0A2S8BSR7</accession>
<feature type="compositionally biased region" description="Polar residues" evidence="1">
    <location>
        <begin position="81"/>
        <end position="99"/>
    </location>
</feature>
<gene>
    <name evidence="2" type="ORF">C1Y40_00052</name>
</gene>
<proteinExistence type="predicted"/>
<evidence type="ECO:0000313" key="3">
    <source>
        <dbReference type="Proteomes" id="UP000238296"/>
    </source>
</evidence>
<dbReference type="EMBL" id="PPEA01000010">
    <property type="protein sequence ID" value="PQM49718.1"/>
    <property type="molecule type" value="Genomic_DNA"/>
</dbReference>